<dbReference type="EMBL" id="JAUBYV010000002">
    <property type="protein sequence ID" value="KAK2628965.1"/>
    <property type="molecule type" value="Genomic_DNA"/>
</dbReference>
<comment type="caution">
    <text evidence="1">The sequence shown here is derived from an EMBL/GenBank/DDBJ whole genome shotgun (WGS) entry which is preliminary data.</text>
</comment>
<evidence type="ECO:0000313" key="1">
    <source>
        <dbReference type="EMBL" id="KAK2628965.1"/>
    </source>
</evidence>
<organism evidence="1 2">
    <name type="scientific">Diplocarpon rosae</name>
    <dbReference type="NCBI Taxonomy" id="946125"/>
    <lineage>
        <taxon>Eukaryota</taxon>
        <taxon>Fungi</taxon>
        <taxon>Dikarya</taxon>
        <taxon>Ascomycota</taxon>
        <taxon>Pezizomycotina</taxon>
        <taxon>Leotiomycetes</taxon>
        <taxon>Helotiales</taxon>
        <taxon>Drepanopezizaceae</taxon>
        <taxon>Diplocarpon</taxon>
    </lineage>
</organism>
<dbReference type="InterPro" id="IPR020301">
    <property type="entry name" value="Mrx7"/>
</dbReference>
<evidence type="ECO:0000313" key="2">
    <source>
        <dbReference type="Proteomes" id="UP001285354"/>
    </source>
</evidence>
<gene>
    <name evidence="1" type="ORF">QTJ16_002068</name>
</gene>
<dbReference type="Proteomes" id="UP001285354">
    <property type="component" value="Unassembled WGS sequence"/>
</dbReference>
<sequence length="79" mass="9556">MWVQFVEVWLTRRLLASPTFHRAVKRVHKKVHEIQRGEKLIDPSELTGTNIDRARLDPQRFLRHYMDELRDQFKGTTKK</sequence>
<reference evidence="1" key="1">
    <citation type="submission" date="2023-06" db="EMBL/GenBank/DDBJ databases">
        <title>Draft genome of Marssonina rosae.</title>
        <authorList>
            <person name="Cheng Q."/>
        </authorList>
    </citation>
    <scope>NUCLEOTIDE SEQUENCE</scope>
    <source>
        <strain evidence="1">R4</strain>
    </source>
</reference>
<name>A0AAD9WF17_9HELO</name>
<dbReference type="Pfam" id="PF10906">
    <property type="entry name" value="Mrx7"/>
    <property type="match status" value="1"/>
</dbReference>
<proteinExistence type="predicted"/>
<dbReference type="AlphaFoldDB" id="A0AAD9WF17"/>
<accession>A0AAD9WF17</accession>
<protein>
    <submittedName>
        <fullName evidence="1">Uncharacterized protein</fullName>
    </submittedName>
</protein>
<keyword evidence="2" id="KW-1185">Reference proteome</keyword>